<dbReference type="InterPro" id="IPR001734">
    <property type="entry name" value="Na/solute_symporter"/>
</dbReference>
<protein>
    <submittedName>
        <fullName evidence="14">Proline permease</fullName>
    </submittedName>
</protein>
<accession>A0A523BE78</accession>
<dbReference type="Pfam" id="PF00474">
    <property type="entry name" value="SSF"/>
    <property type="match status" value="1"/>
</dbReference>
<feature type="transmembrane region" description="Helical" evidence="13">
    <location>
        <begin position="123"/>
        <end position="142"/>
    </location>
</feature>
<feature type="transmembrane region" description="Helical" evidence="13">
    <location>
        <begin position="6"/>
        <end position="27"/>
    </location>
</feature>
<evidence type="ECO:0000313" key="15">
    <source>
        <dbReference type="Proteomes" id="UP000315399"/>
    </source>
</evidence>
<feature type="transmembrane region" description="Helical" evidence="13">
    <location>
        <begin position="484"/>
        <end position="510"/>
    </location>
</feature>
<evidence type="ECO:0000256" key="7">
    <source>
        <dbReference type="ARBA" id="ARBA00022989"/>
    </source>
</evidence>
<dbReference type="GO" id="GO:0015293">
    <property type="term" value="F:symporter activity"/>
    <property type="evidence" value="ECO:0007669"/>
    <property type="project" value="UniProtKB-KW"/>
</dbReference>
<dbReference type="PANTHER" id="PTHR48086:SF3">
    <property type="entry name" value="SODIUM_PROLINE SYMPORTER"/>
    <property type="match status" value="1"/>
</dbReference>
<evidence type="ECO:0000256" key="11">
    <source>
        <dbReference type="ARBA" id="ARBA00023201"/>
    </source>
</evidence>
<feature type="transmembrane region" description="Helical" evidence="13">
    <location>
        <begin position="256"/>
        <end position="274"/>
    </location>
</feature>
<evidence type="ECO:0000256" key="4">
    <source>
        <dbReference type="ARBA" id="ARBA00022475"/>
    </source>
</evidence>
<keyword evidence="8" id="KW-0915">Sodium</keyword>
<dbReference type="PANTHER" id="PTHR48086">
    <property type="entry name" value="SODIUM/PROLINE SYMPORTER-RELATED"/>
    <property type="match status" value="1"/>
</dbReference>
<evidence type="ECO:0000256" key="6">
    <source>
        <dbReference type="ARBA" id="ARBA00022847"/>
    </source>
</evidence>
<dbReference type="GO" id="GO:0006814">
    <property type="term" value="P:sodium ion transport"/>
    <property type="evidence" value="ECO:0007669"/>
    <property type="project" value="UniProtKB-KW"/>
</dbReference>
<comment type="caution">
    <text evidence="14">The sequence shown here is derived from an EMBL/GenBank/DDBJ whole genome shotgun (WGS) entry which is preliminary data.</text>
</comment>
<organism evidence="14 15">
    <name type="scientific">Thermoproteota archaeon</name>
    <dbReference type="NCBI Taxonomy" id="2056631"/>
    <lineage>
        <taxon>Archaea</taxon>
        <taxon>Thermoproteota</taxon>
    </lineage>
</organism>
<feature type="transmembrane region" description="Helical" evidence="13">
    <location>
        <begin position="426"/>
        <end position="447"/>
    </location>
</feature>
<comment type="similarity">
    <text evidence="2 12">Belongs to the sodium:solute symporter (SSF) (TC 2.A.21) family.</text>
</comment>
<keyword evidence="10 13" id="KW-0472">Membrane</keyword>
<keyword evidence="7 13" id="KW-1133">Transmembrane helix</keyword>
<keyword evidence="11" id="KW-0739">Sodium transport</keyword>
<dbReference type="EMBL" id="QNVH01000020">
    <property type="protein sequence ID" value="TDA39162.1"/>
    <property type="molecule type" value="Genomic_DNA"/>
</dbReference>
<dbReference type="InterPro" id="IPR018212">
    <property type="entry name" value="Na/solute_symporter_CS"/>
</dbReference>
<feature type="transmembrane region" description="Helical" evidence="13">
    <location>
        <begin position="188"/>
        <end position="215"/>
    </location>
</feature>
<evidence type="ECO:0000256" key="1">
    <source>
        <dbReference type="ARBA" id="ARBA00004651"/>
    </source>
</evidence>
<dbReference type="Proteomes" id="UP000315399">
    <property type="component" value="Unassembled WGS sequence"/>
</dbReference>
<dbReference type="InterPro" id="IPR050277">
    <property type="entry name" value="Sodium:Solute_Symporter"/>
</dbReference>
<reference evidence="14 15" key="1">
    <citation type="journal article" date="2019" name="Nat. Microbiol.">
        <title>Expanding anaerobic alkane metabolism in the domain of Archaea.</title>
        <authorList>
            <person name="Wang Y."/>
            <person name="Wegener G."/>
            <person name="Hou J."/>
            <person name="Wang F."/>
            <person name="Xiao X."/>
        </authorList>
    </citation>
    <scope>NUCLEOTIDE SEQUENCE [LARGE SCALE GENOMIC DNA]</scope>
    <source>
        <strain evidence="14">WYZ-LMO10</strain>
    </source>
</reference>
<evidence type="ECO:0000256" key="13">
    <source>
        <dbReference type="SAM" id="Phobius"/>
    </source>
</evidence>
<evidence type="ECO:0000256" key="3">
    <source>
        <dbReference type="ARBA" id="ARBA00022448"/>
    </source>
</evidence>
<sequence length="536" mass="58140">MANIDLVGLGVFAAYIVAIAVIGYFGARRTKTTADFVAASGQLGFWTYVLLMVGAVTSGMTIIGVAGLGFQSGWANLWERVIGPPFAVSFCTVLVGYKMWTLRNKYRIWTMQDYFATRYEDPRTLRALAGIVSVVTCFAYLIGQYTAVGVVTEVVLGIPYSVGSLIALVIVVGYVMGGGMFSTAWTTFLQSLIMIVGVFITAPLIINWMGGWIAFNELVSQVPVLQQIVRGQAPGYLFGTFLDQPFGPAGMPLVGWAYNLTLFGITVPLGLLVAPHIVNNVLCFKESKYTRWGPLIMYVLGVPLILGTSLIGLAARVAWAQGQLNIASLTLEGGVTVAWNDMAYPTIAKAALPYGIFILLLPSVLAAVMSTTDRLLVTAASNVSYDLVKNVLRPNTSEKATVWINRLVVLILGVSSWYISLTPQPMLAWFIWAALSLMVNCFFWPIIGGLYWKRMNKHAARWGMLTGFVVTLISFAIWGKNIIIPGVVALYAVVPGFIASTAVTLALAFLTKPHSEALLRETLTGLFIKSGTPAKH</sequence>
<name>A0A523BE78_9CREN</name>
<dbReference type="PROSITE" id="PS50283">
    <property type="entry name" value="NA_SOLUT_SYMP_3"/>
    <property type="match status" value="1"/>
</dbReference>
<feature type="transmembrane region" description="Helical" evidence="13">
    <location>
        <begin position="48"/>
        <end position="70"/>
    </location>
</feature>
<dbReference type="InterPro" id="IPR038377">
    <property type="entry name" value="Na/Glc_symporter_sf"/>
</dbReference>
<dbReference type="CDD" id="cd10322">
    <property type="entry name" value="SLC5sbd"/>
    <property type="match status" value="1"/>
</dbReference>
<evidence type="ECO:0000256" key="12">
    <source>
        <dbReference type="RuleBase" id="RU362091"/>
    </source>
</evidence>
<proteinExistence type="inferred from homology"/>
<gene>
    <name evidence="14" type="ORF">DSO08_02910</name>
</gene>
<feature type="transmembrane region" description="Helical" evidence="13">
    <location>
        <begin position="295"/>
        <end position="319"/>
    </location>
</feature>
<evidence type="ECO:0000256" key="8">
    <source>
        <dbReference type="ARBA" id="ARBA00023053"/>
    </source>
</evidence>
<evidence type="ECO:0000313" key="14">
    <source>
        <dbReference type="EMBL" id="TDA39162.1"/>
    </source>
</evidence>
<evidence type="ECO:0000256" key="2">
    <source>
        <dbReference type="ARBA" id="ARBA00006434"/>
    </source>
</evidence>
<feature type="transmembrane region" description="Helical" evidence="13">
    <location>
        <begin position="351"/>
        <end position="369"/>
    </location>
</feature>
<keyword evidence="4" id="KW-1003">Cell membrane</keyword>
<dbReference type="AlphaFoldDB" id="A0A523BE78"/>
<dbReference type="GO" id="GO:0046942">
    <property type="term" value="P:carboxylic acid transport"/>
    <property type="evidence" value="ECO:0007669"/>
    <property type="project" value="UniProtKB-ARBA"/>
</dbReference>
<comment type="subcellular location">
    <subcellularLocation>
        <location evidence="1">Cell membrane</location>
        <topology evidence="1">Multi-pass membrane protein</topology>
    </subcellularLocation>
</comment>
<dbReference type="Gene3D" id="1.20.1730.10">
    <property type="entry name" value="Sodium/glucose cotransporter"/>
    <property type="match status" value="1"/>
</dbReference>
<keyword evidence="9" id="KW-0406">Ion transport</keyword>
<feature type="transmembrane region" description="Helical" evidence="13">
    <location>
        <begin position="403"/>
        <end position="420"/>
    </location>
</feature>
<feature type="transmembrane region" description="Helical" evidence="13">
    <location>
        <begin position="154"/>
        <end position="176"/>
    </location>
</feature>
<keyword evidence="6" id="KW-0769">Symport</keyword>
<feature type="transmembrane region" description="Helical" evidence="13">
    <location>
        <begin position="82"/>
        <end position="102"/>
    </location>
</feature>
<dbReference type="PROSITE" id="PS00456">
    <property type="entry name" value="NA_SOLUT_SYMP_1"/>
    <property type="match status" value="1"/>
</dbReference>
<keyword evidence="5 13" id="KW-0812">Transmembrane</keyword>
<dbReference type="GO" id="GO:0005886">
    <property type="term" value="C:plasma membrane"/>
    <property type="evidence" value="ECO:0007669"/>
    <property type="project" value="UniProtKB-SubCell"/>
</dbReference>
<keyword evidence="3" id="KW-0813">Transport</keyword>
<evidence type="ECO:0000256" key="5">
    <source>
        <dbReference type="ARBA" id="ARBA00022692"/>
    </source>
</evidence>
<feature type="transmembrane region" description="Helical" evidence="13">
    <location>
        <begin position="459"/>
        <end position="478"/>
    </location>
</feature>
<evidence type="ECO:0000256" key="10">
    <source>
        <dbReference type="ARBA" id="ARBA00023136"/>
    </source>
</evidence>
<evidence type="ECO:0000256" key="9">
    <source>
        <dbReference type="ARBA" id="ARBA00023065"/>
    </source>
</evidence>